<dbReference type="Proteomes" id="UP000886289">
    <property type="component" value="Unassembled WGS sequence"/>
</dbReference>
<sequence length="173" mass="19835">MEERIYRIKINLKSGEIEVEGDKEFVKGEMKNLINEIKNFLETEPSIQVLQKSERIQKTHAYKEPAHVAENLTYGSFAEFYKVLSPKKGQDKILVAAYWLDVKEGMKEIKPKDVENLLKNARITPPKSIGRDMSILASGKKAVLLKLKRGVYSVSDTGRKQIEDILKEKLENE</sequence>
<accession>A0A7C0U319</accession>
<dbReference type="EMBL" id="DRBS01000180">
    <property type="protein sequence ID" value="HDD44125.1"/>
    <property type="molecule type" value="Genomic_DNA"/>
</dbReference>
<evidence type="ECO:0000313" key="1">
    <source>
        <dbReference type="EMBL" id="HDD44125.1"/>
    </source>
</evidence>
<dbReference type="AlphaFoldDB" id="A0A7C0U319"/>
<proteinExistence type="predicted"/>
<gene>
    <name evidence="1" type="ORF">ENG63_04605</name>
</gene>
<organism evidence="1">
    <name type="scientific">Desulfofervidus auxilii</name>
    <dbReference type="NCBI Taxonomy" id="1621989"/>
    <lineage>
        <taxon>Bacteria</taxon>
        <taxon>Pseudomonadati</taxon>
        <taxon>Thermodesulfobacteriota</taxon>
        <taxon>Candidatus Desulfofervidia</taxon>
        <taxon>Candidatus Desulfofervidales</taxon>
        <taxon>Candidatus Desulfofervidaceae</taxon>
        <taxon>Candidatus Desulfofervidus</taxon>
    </lineage>
</organism>
<reference evidence="1" key="1">
    <citation type="journal article" date="2020" name="mSystems">
        <title>Genome- and Community-Level Interaction Insights into Carbon Utilization and Element Cycling Functions of Hydrothermarchaeota in Hydrothermal Sediment.</title>
        <authorList>
            <person name="Zhou Z."/>
            <person name="Liu Y."/>
            <person name="Xu W."/>
            <person name="Pan J."/>
            <person name="Luo Z.H."/>
            <person name="Li M."/>
        </authorList>
    </citation>
    <scope>NUCLEOTIDE SEQUENCE [LARGE SCALE GENOMIC DNA]</scope>
    <source>
        <strain evidence="1">HyVt-233</strain>
    </source>
</reference>
<comment type="caution">
    <text evidence="1">The sequence shown here is derived from an EMBL/GenBank/DDBJ whole genome shotgun (WGS) entry which is preliminary data.</text>
</comment>
<protein>
    <submittedName>
        <fullName evidence="1">Uncharacterized protein</fullName>
    </submittedName>
</protein>
<name>A0A7C0U319_DESA2</name>